<organism evidence="3 4">
    <name type="scientific">Corynebacterium aquilae DSM 44791</name>
    <dbReference type="NCBI Taxonomy" id="1431546"/>
    <lineage>
        <taxon>Bacteria</taxon>
        <taxon>Bacillati</taxon>
        <taxon>Actinomycetota</taxon>
        <taxon>Actinomycetes</taxon>
        <taxon>Mycobacteriales</taxon>
        <taxon>Corynebacteriaceae</taxon>
        <taxon>Corynebacterium</taxon>
    </lineage>
</organism>
<accession>A0A1L7CDH3</accession>
<dbReference type="STRING" id="1431546.CAQU_00915"/>
<evidence type="ECO:0000313" key="3">
    <source>
        <dbReference type="EMBL" id="APT83876.1"/>
    </source>
</evidence>
<dbReference type="Pfam" id="PF01656">
    <property type="entry name" value="CbiA"/>
    <property type="match status" value="1"/>
</dbReference>
<feature type="domain" description="Rv3660c-like CheY-like N-terminal" evidence="2">
    <location>
        <begin position="12"/>
        <end position="111"/>
    </location>
</feature>
<evidence type="ECO:0000259" key="1">
    <source>
        <dbReference type="Pfam" id="PF01656"/>
    </source>
</evidence>
<sequence>MTATDTILIGINDPQLAEEATTIAAATGHPTHIATGAAELLRNLPQAHALIVDRDNADLLSHHTHTTPLFYVTADPDPPDYHHALTLHARGAYQLPSDNRQLLTDIGALNHRNHQQATIIAVTGGHGGAGTTTLACALARAHATKGPVTLIDTDPTSGGIDLTLGLENTPGARWEDLYDLGSTPNPTTLLRALPTTKDHIHLLTHTRSNTPQPDPPNPTPNLIAALSHTPTTTVLDLSTPTRTADEHLTLATHTVLITAAEIRALAATTVQLAHLNTRIDHQPHIILRHRHWSSITTSDAENILGRPITATIPTSIRLAKAIELGGLPTKLPKHLNTLAHTITATP</sequence>
<evidence type="ECO:0000313" key="4">
    <source>
        <dbReference type="Proteomes" id="UP000185478"/>
    </source>
</evidence>
<proteinExistence type="predicted"/>
<reference evidence="3 4" key="1">
    <citation type="submission" date="2014-08" db="EMBL/GenBank/DDBJ databases">
        <title>Complete genome sequence of Corynebacterium aquilae S-613T(T) (=DSM 44791(T)), isolated from the choana of a healthy golden eagle.</title>
        <authorList>
            <person name="Ruckert C."/>
            <person name="Albersmeier A."/>
            <person name="Winkler A."/>
            <person name="Kalinowski J."/>
        </authorList>
    </citation>
    <scope>NUCLEOTIDE SEQUENCE [LARGE SCALE GENOMIC DNA]</scope>
    <source>
        <strain evidence="3 4">S-613</strain>
    </source>
</reference>
<dbReference type="SUPFAM" id="SSF52540">
    <property type="entry name" value="P-loop containing nucleoside triphosphate hydrolases"/>
    <property type="match status" value="1"/>
</dbReference>
<dbReference type="RefSeq" id="WP_075724416.1">
    <property type="nucleotide sequence ID" value="NZ_CP009245.1"/>
</dbReference>
<dbReference type="GO" id="GO:0009898">
    <property type="term" value="C:cytoplasmic side of plasma membrane"/>
    <property type="evidence" value="ECO:0007669"/>
    <property type="project" value="TreeGrafter"/>
</dbReference>
<feature type="domain" description="CobQ/CobB/MinD/ParA nucleotide binding" evidence="1">
    <location>
        <begin position="120"/>
        <end position="323"/>
    </location>
</feature>
<dbReference type="NCBIfam" id="TIGR03815">
    <property type="entry name" value="CpaE_hom_Actino"/>
    <property type="match status" value="1"/>
</dbReference>
<protein>
    <submittedName>
        <fullName evidence="3">Uncharacterized protein</fullName>
    </submittedName>
</protein>
<dbReference type="Gene3D" id="3.40.50.300">
    <property type="entry name" value="P-loop containing nucleotide triphosphate hydrolases"/>
    <property type="match status" value="1"/>
</dbReference>
<dbReference type="OrthoDB" id="3252838at2"/>
<evidence type="ECO:0000259" key="2">
    <source>
        <dbReference type="Pfam" id="PF26563"/>
    </source>
</evidence>
<dbReference type="InterPro" id="IPR050625">
    <property type="entry name" value="ParA/MinD_ATPase"/>
</dbReference>
<dbReference type="Proteomes" id="UP000185478">
    <property type="component" value="Chromosome"/>
</dbReference>
<keyword evidence="4" id="KW-1185">Reference proteome</keyword>
<dbReference type="GO" id="GO:0005524">
    <property type="term" value="F:ATP binding"/>
    <property type="evidence" value="ECO:0007669"/>
    <property type="project" value="TreeGrafter"/>
</dbReference>
<dbReference type="Pfam" id="PF26563">
    <property type="entry name" value="Rv3660c_N"/>
    <property type="match status" value="1"/>
</dbReference>
<dbReference type="GO" id="GO:0005829">
    <property type="term" value="C:cytosol"/>
    <property type="evidence" value="ECO:0007669"/>
    <property type="project" value="TreeGrafter"/>
</dbReference>
<dbReference type="InterPro" id="IPR027417">
    <property type="entry name" value="P-loop_NTPase"/>
</dbReference>
<dbReference type="InterPro" id="IPR022521">
    <property type="entry name" value="Rv3660c"/>
</dbReference>
<name>A0A1L7CDH3_9CORY</name>
<dbReference type="PANTHER" id="PTHR43384:SF11">
    <property type="entry name" value="SEPTUM SITE DETERMINING PROTEIN"/>
    <property type="match status" value="1"/>
</dbReference>
<dbReference type="GO" id="GO:0016887">
    <property type="term" value="F:ATP hydrolysis activity"/>
    <property type="evidence" value="ECO:0007669"/>
    <property type="project" value="TreeGrafter"/>
</dbReference>
<dbReference type="AlphaFoldDB" id="A0A1L7CDH3"/>
<dbReference type="GO" id="GO:0051782">
    <property type="term" value="P:negative regulation of cell division"/>
    <property type="evidence" value="ECO:0007669"/>
    <property type="project" value="TreeGrafter"/>
</dbReference>
<dbReference type="InterPro" id="IPR059050">
    <property type="entry name" value="Rv3660c_N"/>
</dbReference>
<dbReference type="InterPro" id="IPR002586">
    <property type="entry name" value="CobQ/CobB/MinD/ParA_Nub-bd_dom"/>
</dbReference>
<dbReference type="PANTHER" id="PTHR43384">
    <property type="entry name" value="SEPTUM SITE-DETERMINING PROTEIN MIND HOMOLOG, CHLOROPLASTIC-RELATED"/>
    <property type="match status" value="1"/>
</dbReference>
<gene>
    <name evidence="3" type="ORF">CAQU_00915</name>
</gene>
<dbReference type="KEGG" id="caqu:CAQU_00915"/>
<dbReference type="EMBL" id="CP009245">
    <property type="protein sequence ID" value="APT83876.1"/>
    <property type="molecule type" value="Genomic_DNA"/>
</dbReference>